<organism evidence="1 2">
    <name type="scientific">Gilliamella intestini</name>
    <dbReference type="NCBI Taxonomy" id="1798183"/>
    <lineage>
        <taxon>Bacteria</taxon>
        <taxon>Pseudomonadati</taxon>
        <taxon>Pseudomonadota</taxon>
        <taxon>Gammaproteobacteria</taxon>
        <taxon>Orbales</taxon>
        <taxon>Orbaceae</taxon>
        <taxon>Gilliamella</taxon>
    </lineage>
</organism>
<dbReference type="OrthoDB" id="7085726at2"/>
<dbReference type="EMBL" id="FMBA01000056">
    <property type="protein sequence ID" value="SCC25219.1"/>
    <property type="molecule type" value="Genomic_DNA"/>
</dbReference>
<reference evidence="2" key="1">
    <citation type="submission" date="2016-08" db="EMBL/GenBank/DDBJ databases">
        <authorList>
            <person name="Varghese N."/>
            <person name="Submissions Spin"/>
        </authorList>
    </citation>
    <scope>NUCLEOTIDE SEQUENCE [LARGE SCALE GENOMIC DNA]</scope>
    <source>
        <strain evidence="2">R-53144</strain>
    </source>
</reference>
<protein>
    <submittedName>
        <fullName evidence="1">Uncharacterized protein</fullName>
    </submittedName>
</protein>
<dbReference type="Proteomes" id="UP000199698">
    <property type="component" value="Unassembled WGS sequence"/>
</dbReference>
<keyword evidence="2" id="KW-1185">Reference proteome</keyword>
<name>A0A1C4D1L8_9GAMM</name>
<evidence type="ECO:0000313" key="1">
    <source>
        <dbReference type="EMBL" id="SCC25219.1"/>
    </source>
</evidence>
<dbReference type="STRING" id="1798183.GA0061080_105616"/>
<dbReference type="RefSeq" id="WP_091125337.1">
    <property type="nucleotide sequence ID" value="NZ_FMBA01000056.1"/>
</dbReference>
<gene>
    <name evidence="1" type="ORF">GA0061080_105616</name>
</gene>
<dbReference type="AlphaFoldDB" id="A0A1C4D1L8"/>
<accession>A0A1C4D1L8</accession>
<sequence length="108" mass="12470">MRVSFYILVDIDLHPDLANAYDGVEKIGITADNSRKGKPIIYIQGKGKAGDGCPLSFEAVYKYSFFKHFERLNLIWVLDFLRENPNFTEEQLKQEIVSHGLKLITEEY</sequence>
<evidence type="ECO:0000313" key="2">
    <source>
        <dbReference type="Proteomes" id="UP000199698"/>
    </source>
</evidence>
<proteinExistence type="predicted"/>